<feature type="transmembrane region" description="Helical" evidence="10">
    <location>
        <begin position="129"/>
        <end position="149"/>
    </location>
</feature>
<evidence type="ECO:0000259" key="12">
    <source>
        <dbReference type="Pfam" id="PF23539"/>
    </source>
</evidence>
<keyword evidence="5" id="KW-0547">Nucleotide-binding</keyword>
<dbReference type="Pfam" id="PF07730">
    <property type="entry name" value="HisKA_3"/>
    <property type="match status" value="1"/>
</dbReference>
<dbReference type="PATRIC" id="fig|1276920.7.peg.161"/>
<feature type="domain" description="Signal transduction histidine kinase subgroup 3 dimerisation and phosphoacceptor" evidence="11">
    <location>
        <begin position="218"/>
        <end position="284"/>
    </location>
</feature>
<evidence type="ECO:0000256" key="10">
    <source>
        <dbReference type="SAM" id="Phobius"/>
    </source>
</evidence>
<feature type="region of interest" description="Disordered" evidence="9">
    <location>
        <begin position="421"/>
        <end position="457"/>
    </location>
</feature>
<dbReference type="GO" id="GO:0016020">
    <property type="term" value="C:membrane"/>
    <property type="evidence" value="ECO:0007669"/>
    <property type="project" value="InterPro"/>
</dbReference>
<comment type="caution">
    <text evidence="13">The sequence shown here is derived from an EMBL/GenBank/DDBJ whole genome shotgun (WGS) entry which is preliminary data.</text>
</comment>
<keyword evidence="6 13" id="KW-0418">Kinase</keyword>
<dbReference type="PANTHER" id="PTHR24421:SF10">
    <property type="entry name" value="NITRATE_NITRITE SENSOR PROTEIN NARQ"/>
    <property type="match status" value="1"/>
</dbReference>
<keyword evidence="14" id="KW-1185">Reference proteome</keyword>
<keyword evidence="4" id="KW-0808">Transferase</keyword>
<dbReference type="EMBL" id="AOCK01000001">
    <property type="protein sequence ID" value="EMR00159.1"/>
    <property type="molecule type" value="Genomic_DNA"/>
</dbReference>
<proteinExistence type="predicted"/>
<comment type="catalytic activity">
    <reaction evidence="1">
        <text>ATP + protein L-histidine = ADP + protein N-phospho-L-histidine.</text>
        <dbReference type="EC" id="2.7.13.3"/>
    </reaction>
</comment>
<evidence type="ECO:0000256" key="9">
    <source>
        <dbReference type="SAM" id="MobiDB-lite"/>
    </source>
</evidence>
<evidence type="ECO:0000256" key="6">
    <source>
        <dbReference type="ARBA" id="ARBA00022777"/>
    </source>
</evidence>
<keyword evidence="3" id="KW-0597">Phosphoprotein</keyword>
<feature type="compositionally biased region" description="Low complexity" evidence="9">
    <location>
        <begin position="436"/>
        <end position="457"/>
    </location>
</feature>
<dbReference type="STRING" id="1276920.ADIAG_00166"/>
<keyword evidence="7" id="KW-0067">ATP-binding</keyword>
<dbReference type="GO" id="GO:0005524">
    <property type="term" value="F:ATP binding"/>
    <property type="evidence" value="ECO:0007669"/>
    <property type="project" value="UniProtKB-KW"/>
</dbReference>
<feature type="transmembrane region" description="Helical" evidence="10">
    <location>
        <begin position="169"/>
        <end position="193"/>
    </location>
</feature>
<name>M7NNN1_9MICC</name>
<gene>
    <name evidence="13" type="ORF">ADIAG_00166</name>
</gene>
<keyword evidence="8" id="KW-0902">Two-component regulatory system</keyword>
<dbReference type="InterPro" id="IPR050482">
    <property type="entry name" value="Sensor_HK_TwoCompSys"/>
</dbReference>
<dbReference type="Proteomes" id="UP000012015">
    <property type="component" value="Unassembled WGS sequence"/>
</dbReference>
<dbReference type="Gene3D" id="3.30.565.10">
    <property type="entry name" value="Histidine kinase-like ATPase, C-terminal domain"/>
    <property type="match status" value="1"/>
</dbReference>
<keyword evidence="10" id="KW-0472">Membrane</keyword>
<evidence type="ECO:0000256" key="2">
    <source>
        <dbReference type="ARBA" id="ARBA00012438"/>
    </source>
</evidence>
<feature type="transmembrane region" description="Helical" evidence="10">
    <location>
        <begin position="38"/>
        <end position="56"/>
    </location>
</feature>
<evidence type="ECO:0000256" key="4">
    <source>
        <dbReference type="ARBA" id="ARBA00022679"/>
    </source>
</evidence>
<keyword evidence="10" id="KW-1133">Transmembrane helix</keyword>
<evidence type="ECO:0000313" key="13">
    <source>
        <dbReference type="EMBL" id="EMR00159.1"/>
    </source>
</evidence>
<dbReference type="PANTHER" id="PTHR24421">
    <property type="entry name" value="NITRATE/NITRITE SENSOR PROTEIN NARX-RELATED"/>
    <property type="match status" value="1"/>
</dbReference>
<feature type="transmembrane region" description="Helical" evidence="10">
    <location>
        <begin position="62"/>
        <end position="79"/>
    </location>
</feature>
<dbReference type="Pfam" id="PF23539">
    <property type="entry name" value="DUF7134"/>
    <property type="match status" value="1"/>
</dbReference>
<sequence length="457" mass="48999">MNEIPSKQTPGAPEVSFDDLSALRVGRFRGFMRRHPRLVDTLVVLLYCILSVPSILDSAFSAHWLTVGLLVLTGVMLYFRRRWPMPVLVLVVLADNGATLLDSSYLGSSVGLWIALYTASTRYSARRMFILAVLVSALQGLIFIVFGLPGLFTSSPEDQAALAELGGKVLLISIGLASMLGSNIAAVGIGAAVRNHRLHDAELNNWAVRVQTLAQVRERNRIAREMHDVVAHSLSVMIALSDGAAVVLKRDPVRAGEVLNELSGTGRRALGDMRRVIGVLRTGDNGAPLEPQPGGSLQEMLAGFTVAGLPLRYTTTGPALPEDATFLLTIHRIIQESLTNVLRYGRNVSTVEVSVCRSGEDVTVRIHDDGVHQGARREMIGSAQGIRGMKERAALFDGTLAAGPDPRGGWTVLATLKLPCPAPCPEKKPAQHTQEPATDPAPDLAATPAPTTQNQGS</sequence>
<evidence type="ECO:0000256" key="3">
    <source>
        <dbReference type="ARBA" id="ARBA00022553"/>
    </source>
</evidence>
<dbReference type="InterPro" id="IPR055558">
    <property type="entry name" value="DUF7134"/>
</dbReference>
<dbReference type="InterPro" id="IPR036890">
    <property type="entry name" value="HATPase_C_sf"/>
</dbReference>
<dbReference type="eggNOG" id="COG4585">
    <property type="taxonomic scope" value="Bacteria"/>
</dbReference>
<dbReference type="SUPFAM" id="SSF55874">
    <property type="entry name" value="ATPase domain of HSP90 chaperone/DNA topoisomerase II/histidine kinase"/>
    <property type="match status" value="1"/>
</dbReference>
<evidence type="ECO:0000256" key="8">
    <source>
        <dbReference type="ARBA" id="ARBA00023012"/>
    </source>
</evidence>
<dbReference type="AlphaFoldDB" id="M7NNN1"/>
<evidence type="ECO:0000256" key="1">
    <source>
        <dbReference type="ARBA" id="ARBA00000085"/>
    </source>
</evidence>
<dbReference type="Gene3D" id="1.20.5.1930">
    <property type="match status" value="1"/>
</dbReference>
<dbReference type="InterPro" id="IPR011712">
    <property type="entry name" value="Sig_transdc_His_kin_sub3_dim/P"/>
</dbReference>
<accession>M7NNN1</accession>
<dbReference type="GO" id="GO:0046983">
    <property type="term" value="F:protein dimerization activity"/>
    <property type="evidence" value="ECO:0007669"/>
    <property type="project" value="InterPro"/>
</dbReference>
<organism evidence="13 14">
    <name type="scientific">Paeniglutamicibacter gangotriensis Lz1y</name>
    <dbReference type="NCBI Taxonomy" id="1276920"/>
    <lineage>
        <taxon>Bacteria</taxon>
        <taxon>Bacillati</taxon>
        <taxon>Actinomycetota</taxon>
        <taxon>Actinomycetes</taxon>
        <taxon>Micrococcales</taxon>
        <taxon>Micrococcaceae</taxon>
        <taxon>Paeniglutamicibacter</taxon>
    </lineage>
</organism>
<evidence type="ECO:0000256" key="5">
    <source>
        <dbReference type="ARBA" id="ARBA00022741"/>
    </source>
</evidence>
<dbReference type="CDD" id="cd16917">
    <property type="entry name" value="HATPase_UhpB-NarQ-NarX-like"/>
    <property type="match status" value="1"/>
</dbReference>
<dbReference type="RefSeq" id="WP_007269373.1">
    <property type="nucleotide sequence ID" value="NZ_AOCK01000001.1"/>
</dbReference>
<evidence type="ECO:0000313" key="14">
    <source>
        <dbReference type="Proteomes" id="UP000012015"/>
    </source>
</evidence>
<evidence type="ECO:0000256" key="7">
    <source>
        <dbReference type="ARBA" id="ARBA00022840"/>
    </source>
</evidence>
<reference evidence="13 14" key="1">
    <citation type="journal article" date="2013" name="Genome Announc.">
        <title>Draft Genome Sequence of Arthrobacter gangotriensis Strain Lz1yT, Isolated from a Penguin Rookery Soil Sample Collected in Antarctica, near the Indian Station Dakshin Gangotri.</title>
        <authorList>
            <person name="Shivaji S."/>
            <person name="Ara S."/>
            <person name="Bandi S."/>
            <person name="Singh A."/>
            <person name="Kumar Pinnaka A."/>
        </authorList>
    </citation>
    <scope>NUCLEOTIDE SEQUENCE [LARGE SCALE GENOMIC DNA]</scope>
    <source>
        <strain evidence="13 14">Lz1y</strain>
    </source>
</reference>
<dbReference type="EC" id="2.7.13.3" evidence="2"/>
<feature type="domain" description="DUF7134" evidence="12">
    <location>
        <begin position="29"/>
        <end position="149"/>
    </location>
</feature>
<keyword evidence="10" id="KW-0812">Transmembrane</keyword>
<evidence type="ECO:0000259" key="11">
    <source>
        <dbReference type="Pfam" id="PF07730"/>
    </source>
</evidence>
<dbReference type="GO" id="GO:0000155">
    <property type="term" value="F:phosphorelay sensor kinase activity"/>
    <property type="evidence" value="ECO:0007669"/>
    <property type="project" value="InterPro"/>
</dbReference>
<protein>
    <recommendedName>
        <fullName evidence="2">histidine kinase</fullName>
        <ecNumber evidence="2">2.7.13.3</ecNumber>
    </recommendedName>
</protein>